<dbReference type="EMBL" id="BT086073">
    <property type="protein sequence ID" value="ACR36426.1"/>
    <property type="molecule type" value="mRNA"/>
</dbReference>
<feature type="region of interest" description="Disordered" evidence="1">
    <location>
        <begin position="124"/>
        <end position="208"/>
    </location>
</feature>
<dbReference type="AlphaFoldDB" id="C4J5H6"/>
<sequence>MPGGVSVESPEVGVLSSNGSKLRRRPWSKLLHLSASRRLRPGELHQLADDLVSQLAAGAPALQAERLGLLPRGAGAQDGREIGDRGAPGVPFHRATVVATTVGGATAVPLILLLPQAAAGAEEAAARGGPQRQRLRGTRRRAAPGRGEWTRCWRRARGGRTAGTASRSRPGSTPPPACPCRSRTPAPPPCRRLRPRRTWLPPATRQDPGRIWHRTGLMVRGDDGGVQVVQPRTISTVARRYYWATGLTASMSE</sequence>
<name>C4J5H6_MAIZE</name>
<evidence type="ECO:0000256" key="1">
    <source>
        <dbReference type="SAM" id="MobiDB-lite"/>
    </source>
</evidence>
<proteinExistence type="evidence at transcript level"/>
<organism evidence="2">
    <name type="scientific">Zea mays</name>
    <name type="common">Maize</name>
    <dbReference type="NCBI Taxonomy" id="4577"/>
    <lineage>
        <taxon>Eukaryota</taxon>
        <taxon>Viridiplantae</taxon>
        <taxon>Streptophyta</taxon>
        <taxon>Embryophyta</taxon>
        <taxon>Tracheophyta</taxon>
        <taxon>Spermatophyta</taxon>
        <taxon>Magnoliopsida</taxon>
        <taxon>Liliopsida</taxon>
        <taxon>Poales</taxon>
        <taxon>Poaceae</taxon>
        <taxon>PACMAD clade</taxon>
        <taxon>Panicoideae</taxon>
        <taxon>Andropogonodae</taxon>
        <taxon>Andropogoneae</taxon>
        <taxon>Tripsacinae</taxon>
        <taxon>Zea</taxon>
    </lineage>
</organism>
<evidence type="ECO:0000313" key="2">
    <source>
        <dbReference type="EMBL" id="ACR36426.1"/>
    </source>
</evidence>
<protein>
    <submittedName>
        <fullName evidence="2">Uncharacterized protein</fullName>
    </submittedName>
</protein>
<reference evidence="2" key="2">
    <citation type="submission" date="2012-06" db="EMBL/GenBank/DDBJ databases">
        <authorList>
            <person name="Yu Y."/>
            <person name="Currie J."/>
            <person name="Lomeli R."/>
            <person name="Angelova A."/>
            <person name="Collura K."/>
            <person name="Wissotski M."/>
            <person name="Campos D."/>
            <person name="Kudrna D."/>
            <person name="Golser W."/>
            <person name="Ashely E."/>
            <person name="Descour A."/>
            <person name="Fernandes J."/>
            <person name="Soderlund C."/>
            <person name="Walbot V."/>
        </authorList>
    </citation>
    <scope>NUCLEOTIDE SEQUENCE</scope>
    <source>
        <strain evidence="2">B73</strain>
    </source>
</reference>
<feature type="compositionally biased region" description="Basic residues" evidence="1">
    <location>
        <begin position="133"/>
        <end position="143"/>
    </location>
</feature>
<accession>C4J5H6</accession>
<reference evidence="2" key="1">
    <citation type="journal article" date="2009" name="PLoS Genet.">
        <title>Sequencing, mapping, and analysis of 27,455 maize full-length cDNAs.</title>
        <authorList>
            <person name="Soderlund C."/>
            <person name="Descour A."/>
            <person name="Kudrna D."/>
            <person name="Bomhoff M."/>
            <person name="Boyd L."/>
            <person name="Currie J."/>
            <person name="Angelova A."/>
            <person name="Collura K."/>
            <person name="Wissotski M."/>
            <person name="Ashley E."/>
            <person name="Morrow D."/>
            <person name="Fernandes J."/>
            <person name="Walbot V."/>
            <person name="Yu Y."/>
        </authorList>
    </citation>
    <scope>NUCLEOTIDE SEQUENCE</scope>
    <source>
        <strain evidence="2">B73</strain>
    </source>
</reference>